<dbReference type="Gene3D" id="1.10.510.10">
    <property type="entry name" value="Transferase(Phosphotransferase) domain 1"/>
    <property type="match status" value="1"/>
</dbReference>
<evidence type="ECO:0000256" key="8">
    <source>
        <dbReference type="ARBA" id="ARBA00022741"/>
    </source>
</evidence>
<dbReference type="InterPro" id="IPR018392">
    <property type="entry name" value="LysM"/>
</dbReference>
<dbReference type="InterPro" id="IPR044812">
    <property type="entry name" value="CERK1/LYK3-like"/>
</dbReference>
<dbReference type="PROSITE" id="PS50011">
    <property type="entry name" value="PROTEIN_KINASE_DOM"/>
    <property type="match status" value="1"/>
</dbReference>
<dbReference type="EMBL" id="CM004398">
    <property type="protein sequence ID" value="OAY35094.1"/>
    <property type="molecule type" value="Genomic_DNA"/>
</dbReference>
<sequence length="623" mass="68230">MSRKLGLALGFFLLLSHFYSTECKCSRTCDLALASYYVSSGDTLSVIAQKFKSNVLQSEDTIVNYNRDKTNNKDFIDAFIRINIPFPCDCIRDESLGLEFLGYKFQYNVESQDTYTTVANKTYSNLTTVSWLEQFNSYPATNIPDTGVLNVTVNCSCGDSSVSNDYGLFITYPLRPGDTLESIARESNISADLLQRYNVGADFSAGTGLVYVPGKDENNSYRPLTSSTGGIAGGAIAGIAIGTVAVVLLVAVCVYFGLYRKKKVKEAISLSGSQELSQALQAPGSNSDKPVESSGLRPSPGLAGITVDKSVEFSYEELSRATDNFNMANKIGQGGFGSVYYAELRGEKAAIKKMDMQASKEFFAELKVLTHVHHLNLVRLIGYCVEGSLFLVYEYIENGNLSQHLRGSGRDPLPWSARLQIALDSARGLEYIHEHTVPVYIHRDIKSANILIDKNFRGKVADFGLTKLTEVGGSSLPTRLVGTFGYMPPEYAQYGDVSPKVDVYAFGVVLYELISAKDAIVKTNDSSAETKGLVSLFEDALDEADAREELPKLVDPRLGDNYPIDSVEKLAQLAKACTHENPQLRPSMRSIVVALMTLSSSTEDWDVGSFYENKPLANLLSGR</sequence>
<dbReference type="GO" id="GO:0045087">
    <property type="term" value="P:innate immune response"/>
    <property type="evidence" value="ECO:0007669"/>
    <property type="project" value="InterPro"/>
</dbReference>
<feature type="domain" description="Protein kinase" evidence="22">
    <location>
        <begin position="325"/>
        <end position="598"/>
    </location>
</feature>
<evidence type="ECO:0000259" key="22">
    <source>
        <dbReference type="PROSITE" id="PS50011"/>
    </source>
</evidence>
<dbReference type="Proteomes" id="UP000091857">
    <property type="component" value="Chromosome 12"/>
</dbReference>
<dbReference type="GO" id="GO:0004674">
    <property type="term" value="F:protein serine/threonine kinase activity"/>
    <property type="evidence" value="ECO:0007669"/>
    <property type="project" value="UniProtKB-KW"/>
</dbReference>
<dbReference type="FunFam" id="3.30.200.20:FF:000468">
    <property type="entry name" value="LysM receptor kinase 2"/>
    <property type="match status" value="1"/>
</dbReference>
<evidence type="ECO:0000256" key="7">
    <source>
        <dbReference type="ARBA" id="ARBA00022729"/>
    </source>
</evidence>
<evidence type="ECO:0000256" key="11">
    <source>
        <dbReference type="ARBA" id="ARBA00022989"/>
    </source>
</evidence>
<name>A0A2C9UUJ8_MANES</name>
<dbReference type="SMART" id="SM00257">
    <property type="entry name" value="LysM"/>
    <property type="match status" value="2"/>
</dbReference>
<evidence type="ECO:0000256" key="17">
    <source>
        <dbReference type="ARBA" id="ARBA00048679"/>
    </source>
</evidence>
<keyword evidence="15" id="KW-0325">Glycoprotein</keyword>
<dbReference type="InterPro" id="IPR001245">
    <property type="entry name" value="Ser-Thr/Tyr_kinase_cat_dom"/>
</dbReference>
<keyword evidence="4" id="KW-0723">Serine/threonine-protein kinase</keyword>
<dbReference type="PROSITE" id="PS00108">
    <property type="entry name" value="PROTEIN_KINASE_ST"/>
    <property type="match status" value="1"/>
</dbReference>
<dbReference type="GO" id="GO:0009617">
    <property type="term" value="P:response to bacterium"/>
    <property type="evidence" value="ECO:0007669"/>
    <property type="project" value="UniProtKB-ARBA"/>
</dbReference>
<dbReference type="AlphaFoldDB" id="A0A2C9UUJ8"/>
<evidence type="ECO:0000256" key="19">
    <source>
        <dbReference type="SAM" id="MobiDB-lite"/>
    </source>
</evidence>
<dbReference type="Pfam" id="PF01476">
    <property type="entry name" value="LysM"/>
    <property type="match status" value="1"/>
</dbReference>
<reference evidence="25" key="1">
    <citation type="journal article" date="2016" name="Nat. Biotechnol.">
        <title>Sequencing wild and cultivated cassava and related species reveals extensive interspecific hybridization and genetic diversity.</title>
        <authorList>
            <person name="Bredeson J.V."/>
            <person name="Lyons J.B."/>
            <person name="Prochnik S.E."/>
            <person name="Wu G.A."/>
            <person name="Ha C.M."/>
            <person name="Edsinger-Gonzales E."/>
            <person name="Grimwood J."/>
            <person name="Schmutz J."/>
            <person name="Rabbi I.Y."/>
            <person name="Egesi C."/>
            <person name="Nauluvula P."/>
            <person name="Lebot V."/>
            <person name="Ndunguru J."/>
            <person name="Mkamilo G."/>
            <person name="Bart R.S."/>
            <person name="Setter T.L."/>
            <person name="Gleadow R.M."/>
            <person name="Kulakow P."/>
            <person name="Ferguson M.E."/>
            <person name="Rounsley S."/>
            <person name="Rokhsar D.S."/>
        </authorList>
    </citation>
    <scope>NUCLEOTIDE SEQUENCE [LARGE SCALE GENOMIC DNA]</scope>
    <source>
        <strain evidence="25">cv. AM560-2</strain>
    </source>
</reference>
<dbReference type="SMART" id="SM00220">
    <property type="entry name" value="S_TKc"/>
    <property type="match status" value="1"/>
</dbReference>
<evidence type="ECO:0000256" key="6">
    <source>
        <dbReference type="ARBA" id="ARBA00022692"/>
    </source>
</evidence>
<evidence type="ECO:0000256" key="15">
    <source>
        <dbReference type="ARBA" id="ARBA00023180"/>
    </source>
</evidence>
<evidence type="ECO:0000256" key="2">
    <source>
        <dbReference type="ARBA" id="ARBA00012513"/>
    </source>
</evidence>
<comment type="catalytic activity">
    <reaction evidence="16">
        <text>L-threonyl-[protein] + ATP = O-phospho-L-threonyl-[protein] + ADP + H(+)</text>
        <dbReference type="Rhea" id="RHEA:46608"/>
        <dbReference type="Rhea" id="RHEA-COMP:11060"/>
        <dbReference type="Rhea" id="RHEA-COMP:11605"/>
        <dbReference type="ChEBI" id="CHEBI:15378"/>
        <dbReference type="ChEBI" id="CHEBI:30013"/>
        <dbReference type="ChEBI" id="CHEBI:30616"/>
        <dbReference type="ChEBI" id="CHEBI:61977"/>
        <dbReference type="ChEBI" id="CHEBI:456216"/>
        <dbReference type="EC" id="2.7.11.1"/>
    </reaction>
</comment>
<evidence type="ECO:0000256" key="4">
    <source>
        <dbReference type="ARBA" id="ARBA00022527"/>
    </source>
</evidence>
<keyword evidence="5" id="KW-0808">Transferase</keyword>
<evidence type="ECO:0000259" key="23">
    <source>
        <dbReference type="PROSITE" id="PS51782"/>
    </source>
</evidence>
<dbReference type="InterPro" id="IPR000719">
    <property type="entry name" value="Prot_kinase_dom"/>
</dbReference>
<feature type="chain" id="PRO_5012542028" description="non-specific serine/threonine protein kinase" evidence="21">
    <location>
        <begin position="24"/>
        <end position="623"/>
    </location>
</feature>
<keyword evidence="10 18" id="KW-0067">ATP-binding</keyword>
<evidence type="ECO:0000256" key="12">
    <source>
        <dbReference type="ARBA" id="ARBA00023136"/>
    </source>
</evidence>
<keyword evidence="25" id="KW-1185">Reference proteome</keyword>
<feature type="compositionally biased region" description="Polar residues" evidence="19">
    <location>
        <begin position="279"/>
        <end position="288"/>
    </location>
</feature>
<accession>A0A2C9UUJ8</accession>
<keyword evidence="12 20" id="KW-0472">Membrane</keyword>
<dbReference type="CDD" id="cd14066">
    <property type="entry name" value="STKc_IRAK"/>
    <property type="match status" value="1"/>
</dbReference>
<dbReference type="Pfam" id="PF07714">
    <property type="entry name" value="PK_Tyr_Ser-Thr"/>
    <property type="match status" value="1"/>
</dbReference>
<gene>
    <name evidence="24" type="ORF">MANES_12G071800v8</name>
</gene>
<dbReference type="GO" id="GO:0019199">
    <property type="term" value="F:transmembrane receptor protein kinase activity"/>
    <property type="evidence" value="ECO:0007669"/>
    <property type="project" value="InterPro"/>
</dbReference>
<dbReference type="InterPro" id="IPR036779">
    <property type="entry name" value="LysM_dom_sf"/>
</dbReference>
<evidence type="ECO:0000256" key="3">
    <source>
        <dbReference type="ARBA" id="ARBA00022475"/>
    </source>
</evidence>
<keyword evidence="11 20" id="KW-1133">Transmembrane helix</keyword>
<feature type="domain" description="LysM" evidence="23">
    <location>
        <begin position="170"/>
        <end position="213"/>
    </location>
</feature>
<evidence type="ECO:0000256" key="10">
    <source>
        <dbReference type="ARBA" id="ARBA00022840"/>
    </source>
</evidence>
<dbReference type="GO" id="GO:0005524">
    <property type="term" value="F:ATP binding"/>
    <property type="evidence" value="ECO:0007669"/>
    <property type="project" value="UniProtKB-UniRule"/>
</dbReference>
<organism evidence="24 25">
    <name type="scientific">Manihot esculenta</name>
    <name type="common">Cassava</name>
    <name type="synonym">Jatropha manihot</name>
    <dbReference type="NCBI Taxonomy" id="3983"/>
    <lineage>
        <taxon>Eukaryota</taxon>
        <taxon>Viridiplantae</taxon>
        <taxon>Streptophyta</taxon>
        <taxon>Embryophyta</taxon>
        <taxon>Tracheophyta</taxon>
        <taxon>Spermatophyta</taxon>
        <taxon>Magnoliopsida</taxon>
        <taxon>eudicotyledons</taxon>
        <taxon>Gunneridae</taxon>
        <taxon>Pentapetalae</taxon>
        <taxon>rosids</taxon>
        <taxon>fabids</taxon>
        <taxon>Malpighiales</taxon>
        <taxon>Euphorbiaceae</taxon>
        <taxon>Crotonoideae</taxon>
        <taxon>Manihoteae</taxon>
        <taxon>Manihot</taxon>
    </lineage>
</organism>
<evidence type="ECO:0000313" key="24">
    <source>
        <dbReference type="EMBL" id="OAY35094.1"/>
    </source>
</evidence>
<dbReference type="EC" id="2.7.11.1" evidence="2"/>
<dbReference type="Pfam" id="PF23472">
    <property type="entry name" value="LysM2_CERK1_LYK3_4_5"/>
    <property type="match status" value="1"/>
</dbReference>
<dbReference type="PROSITE" id="PS51782">
    <property type="entry name" value="LYSM"/>
    <property type="match status" value="2"/>
</dbReference>
<evidence type="ECO:0000256" key="5">
    <source>
        <dbReference type="ARBA" id="ARBA00022679"/>
    </source>
</evidence>
<dbReference type="STRING" id="3983.A0A2C9UUJ8"/>
<dbReference type="Pfam" id="PF23577">
    <property type="entry name" value="LysM_RLK"/>
    <property type="match status" value="1"/>
</dbReference>
<dbReference type="InterPro" id="IPR056562">
    <property type="entry name" value="LysM2_CERK1_LYK3_4_5"/>
</dbReference>
<keyword evidence="9" id="KW-0418">Kinase</keyword>
<dbReference type="PROSITE" id="PS00430">
    <property type="entry name" value="TONB_DEPENDENT_REC_1"/>
    <property type="match status" value="1"/>
</dbReference>
<evidence type="ECO:0000256" key="14">
    <source>
        <dbReference type="ARBA" id="ARBA00023170"/>
    </source>
</evidence>
<dbReference type="InterPro" id="IPR057097">
    <property type="entry name" value="LysM_RLK3/10"/>
</dbReference>
<evidence type="ECO:0000256" key="18">
    <source>
        <dbReference type="PROSITE-ProRule" id="PRU10141"/>
    </source>
</evidence>
<dbReference type="PANTHER" id="PTHR46204:SF30">
    <property type="entry name" value="CHITIN ELICITOR RECEPTOR KINASE 1"/>
    <property type="match status" value="1"/>
</dbReference>
<feature type="domain" description="LysM" evidence="23">
    <location>
        <begin position="34"/>
        <end position="84"/>
    </location>
</feature>
<keyword evidence="3" id="KW-1003">Cell membrane</keyword>
<keyword evidence="6 20" id="KW-0812">Transmembrane</keyword>
<dbReference type="PROSITE" id="PS00107">
    <property type="entry name" value="PROTEIN_KINASE_ATP"/>
    <property type="match status" value="1"/>
</dbReference>
<feature type="binding site" evidence="18">
    <location>
        <position position="353"/>
    </location>
    <ligand>
        <name>ATP</name>
        <dbReference type="ChEBI" id="CHEBI:30616"/>
    </ligand>
</feature>
<evidence type="ECO:0000256" key="9">
    <source>
        <dbReference type="ARBA" id="ARBA00022777"/>
    </source>
</evidence>
<dbReference type="InterPro" id="IPR008271">
    <property type="entry name" value="Ser/Thr_kinase_AS"/>
</dbReference>
<evidence type="ECO:0000256" key="13">
    <source>
        <dbReference type="ARBA" id="ARBA00023157"/>
    </source>
</evidence>
<comment type="subcellular location">
    <subcellularLocation>
        <location evidence="1">Cell membrane</location>
        <topology evidence="1">Single-pass membrane protein</topology>
    </subcellularLocation>
</comment>
<keyword evidence="13" id="KW-1015">Disulfide bond</keyword>
<comment type="catalytic activity">
    <reaction evidence="17">
        <text>L-seryl-[protein] + ATP = O-phospho-L-seryl-[protein] + ADP + H(+)</text>
        <dbReference type="Rhea" id="RHEA:17989"/>
        <dbReference type="Rhea" id="RHEA-COMP:9863"/>
        <dbReference type="Rhea" id="RHEA-COMP:11604"/>
        <dbReference type="ChEBI" id="CHEBI:15378"/>
        <dbReference type="ChEBI" id="CHEBI:29999"/>
        <dbReference type="ChEBI" id="CHEBI:30616"/>
        <dbReference type="ChEBI" id="CHEBI:83421"/>
        <dbReference type="ChEBI" id="CHEBI:456216"/>
        <dbReference type="EC" id="2.7.11.1"/>
    </reaction>
</comment>
<keyword evidence="14" id="KW-0675">Receptor</keyword>
<dbReference type="CDD" id="cd00118">
    <property type="entry name" value="LysM"/>
    <property type="match status" value="2"/>
</dbReference>
<dbReference type="InterPro" id="IPR010916">
    <property type="entry name" value="TonB_box_CS"/>
</dbReference>
<dbReference type="Gramene" id="Manes.12G071800.1.v8.1">
    <property type="protein sequence ID" value="Manes.12G071800.1.v8.1.CDS"/>
    <property type="gene ID" value="Manes.12G071800.v8.1"/>
</dbReference>
<dbReference type="Gene3D" id="3.30.200.20">
    <property type="entry name" value="Phosphorylase Kinase, domain 1"/>
    <property type="match status" value="1"/>
</dbReference>
<protein>
    <recommendedName>
        <fullName evidence="2">non-specific serine/threonine protein kinase</fullName>
        <ecNumber evidence="2">2.7.11.1</ecNumber>
    </recommendedName>
</protein>
<proteinExistence type="predicted"/>
<dbReference type="Gene3D" id="3.10.350.10">
    <property type="entry name" value="LysM domain"/>
    <property type="match status" value="1"/>
</dbReference>
<evidence type="ECO:0000313" key="25">
    <source>
        <dbReference type="Proteomes" id="UP000091857"/>
    </source>
</evidence>
<dbReference type="InterPro" id="IPR011009">
    <property type="entry name" value="Kinase-like_dom_sf"/>
</dbReference>
<dbReference type="FunFam" id="1.10.510.10:FF:000468">
    <property type="entry name" value="PTI1-like tyrosine-protein kinase 3"/>
    <property type="match status" value="1"/>
</dbReference>
<keyword evidence="7 21" id="KW-0732">Signal</keyword>
<comment type="caution">
    <text evidence="24">The sequence shown here is derived from an EMBL/GenBank/DDBJ whole genome shotgun (WGS) entry which is preliminary data.</text>
</comment>
<keyword evidence="8 18" id="KW-0547">Nucleotide-binding</keyword>
<dbReference type="OrthoDB" id="4062651at2759"/>
<dbReference type="InterPro" id="IPR017441">
    <property type="entry name" value="Protein_kinase_ATP_BS"/>
</dbReference>
<dbReference type="PANTHER" id="PTHR46204">
    <property type="entry name" value="CHITIN ELICITOR RECEPTOR KINASE 1-RELATED"/>
    <property type="match status" value="1"/>
</dbReference>
<feature type="transmembrane region" description="Helical" evidence="20">
    <location>
        <begin position="231"/>
        <end position="258"/>
    </location>
</feature>
<evidence type="ECO:0000256" key="21">
    <source>
        <dbReference type="SAM" id="SignalP"/>
    </source>
</evidence>
<feature type="signal peptide" evidence="21">
    <location>
        <begin position="1"/>
        <end position="23"/>
    </location>
</feature>
<evidence type="ECO:0000256" key="20">
    <source>
        <dbReference type="SAM" id="Phobius"/>
    </source>
</evidence>
<evidence type="ECO:0000256" key="1">
    <source>
        <dbReference type="ARBA" id="ARBA00004162"/>
    </source>
</evidence>
<evidence type="ECO:0000256" key="16">
    <source>
        <dbReference type="ARBA" id="ARBA00047899"/>
    </source>
</evidence>
<dbReference type="SUPFAM" id="SSF56112">
    <property type="entry name" value="Protein kinase-like (PK-like)"/>
    <property type="match status" value="1"/>
</dbReference>
<dbReference type="GO" id="GO:0005886">
    <property type="term" value="C:plasma membrane"/>
    <property type="evidence" value="ECO:0007669"/>
    <property type="project" value="UniProtKB-SubCell"/>
</dbReference>
<feature type="region of interest" description="Disordered" evidence="19">
    <location>
        <begin position="279"/>
        <end position="303"/>
    </location>
</feature>